<dbReference type="EMBL" id="CP001281">
    <property type="protein sequence ID" value="ACK53841.1"/>
    <property type="molecule type" value="Genomic_DNA"/>
</dbReference>
<protein>
    <submittedName>
        <fullName evidence="1">Uncharacterized protein</fullName>
    </submittedName>
</protein>
<dbReference type="Proteomes" id="UP000002186">
    <property type="component" value="Chromosome"/>
</dbReference>
<accession>C4ZJA8</accession>
<evidence type="ECO:0000313" key="2">
    <source>
        <dbReference type="Proteomes" id="UP000002186"/>
    </source>
</evidence>
<dbReference type="STRING" id="85643.Tmz1t_1079"/>
<dbReference type="eggNOG" id="ENOG5032X38">
    <property type="taxonomic scope" value="Bacteria"/>
</dbReference>
<gene>
    <name evidence="1" type="ordered locus">Tmz1t_1079</name>
</gene>
<dbReference type="KEGG" id="tmz:Tmz1t_1079"/>
<name>C4ZJA8_THASP</name>
<sequence length="314" mass="36041">MATKRPRQAWHLSGTDFTQPRLYARQDWRFLLFFQFLRISPSYALALDCEREQELAERLGSADRARKVWRTRCDMGDVFTVLFKDWWQARGLSLFGIHTAKPRVVGIRRLRPNEDADERRKRVGAAYRRFVEGRYREQGNPDSVLISVPLGMKPALMVRQLKQLLAAVQAEHPPELPVAAYALEENKLREARLLACLRLIYKRSARPDEELWRAAARAKISETHVVDPLAKKKDAKSAEARRMLTIMASRLSRDALMIAENAAAGKFPSMEVVAHAQPFDFPTLGQRLKVMSAWEKKRKKELAQSAAPKVEAEH</sequence>
<evidence type="ECO:0000313" key="1">
    <source>
        <dbReference type="EMBL" id="ACK53841.1"/>
    </source>
</evidence>
<reference evidence="2" key="1">
    <citation type="submission" date="2009-05" db="EMBL/GenBank/DDBJ databases">
        <title>Complete sequence of chromosome of Thauera sp. MZ1T.</title>
        <authorList>
            <consortium name="US DOE Joint Genome Institute"/>
            <person name="Lucas S."/>
            <person name="Copeland A."/>
            <person name="Lapidus A."/>
            <person name="Glavina del Rio T."/>
            <person name="Dalin E."/>
            <person name="Tice H."/>
            <person name="Bruce D."/>
            <person name="Goodwin L."/>
            <person name="Pitluck S."/>
            <person name="Sims D."/>
            <person name="Brettin T."/>
            <person name="Detter J.C."/>
            <person name="Han C."/>
            <person name="Larimer F."/>
            <person name="Land M."/>
            <person name="Hauser L."/>
            <person name="Kyrpides N."/>
            <person name="Mikhailova N."/>
            <person name="Sayler G.S."/>
        </authorList>
    </citation>
    <scope>NUCLEOTIDE SEQUENCE [LARGE SCALE GENOMIC DNA]</scope>
    <source>
        <strain evidence="2">MZ1T</strain>
    </source>
</reference>
<reference evidence="1 2" key="2">
    <citation type="journal article" date="2012" name="Stand. Genomic Sci.">
        <title>Complete genome sequence of Thauera aminoaromatica strain MZ1T.</title>
        <authorList>
            <person name="Jiang K."/>
            <person name="Sanseverino J."/>
            <person name="Chauhan A."/>
            <person name="Lucas S."/>
            <person name="Copeland A."/>
            <person name="Lapidus A."/>
            <person name="Del Rio T.G."/>
            <person name="Dalin E."/>
            <person name="Tice H."/>
            <person name="Bruce D."/>
            <person name="Goodwin L."/>
            <person name="Pitluck S."/>
            <person name="Sims D."/>
            <person name="Brettin T."/>
            <person name="Detter J.C."/>
            <person name="Han C."/>
            <person name="Chang Y.J."/>
            <person name="Larimer F."/>
            <person name="Land M."/>
            <person name="Hauser L."/>
            <person name="Kyrpides N.C."/>
            <person name="Mikhailova N."/>
            <person name="Moser S."/>
            <person name="Jegier P."/>
            <person name="Close D."/>
            <person name="Debruyn J.M."/>
            <person name="Wang Y."/>
            <person name="Layton A.C."/>
            <person name="Allen M.S."/>
            <person name="Sayler G.S."/>
        </authorList>
    </citation>
    <scope>NUCLEOTIDE SEQUENCE [LARGE SCALE GENOMIC DNA]</scope>
    <source>
        <strain evidence="1 2">MZ1T</strain>
    </source>
</reference>
<dbReference type="HOGENOM" id="CLU_939773_0_0_4"/>
<organism evidence="1 2">
    <name type="scientific">Thauera aminoaromatica</name>
    <dbReference type="NCBI Taxonomy" id="164330"/>
    <lineage>
        <taxon>Bacteria</taxon>
        <taxon>Pseudomonadati</taxon>
        <taxon>Pseudomonadota</taxon>
        <taxon>Betaproteobacteria</taxon>
        <taxon>Rhodocyclales</taxon>
        <taxon>Zoogloeaceae</taxon>
        <taxon>Thauera</taxon>
    </lineage>
</organism>
<dbReference type="AlphaFoldDB" id="C4ZJA8"/>
<proteinExistence type="predicted"/>
<dbReference type="OrthoDB" id="9126739at2"/>
<keyword evidence="2" id="KW-1185">Reference proteome</keyword>